<protein>
    <recommendedName>
        <fullName evidence="1">DDE-1 domain-containing protein</fullName>
    </recommendedName>
</protein>
<dbReference type="EMBL" id="VTPC01002082">
    <property type="protein sequence ID" value="KAF2900640.1"/>
    <property type="molecule type" value="Genomic_DNA"/>
</dbReference>
<proteinExistence type="predicted"/>
<dbReference type="InterPro" id="IPR004875">
    <property type="entry name" value="DDE_SF_endonuclease_dom"/>
</dbReference>
<comment type="caution">
    <text evidence="2">The sequence shown here is derived from an EMBL/GenBank/DDBJ whole genome shotgun (WGS) entry which is preliminary data.</text>
</comment>
<evidence type="ECO:0000313" key="2">
    <source>
        <dbReference type="EMBL" id="KAF2900640.1"/>
    </source>
</evidence>
<feature type="domain" description="DDE-1" evidence="1">
    <location>
        <begin position="66"/>
        <end position="165"/>
    </location>
</feature>
<dbReference type="AlphaFoldDB" id="A0A8K0DHG6"/>
<keyword evidence="3" id="KW-1185">Reference proteome</keyword>
<dbReference type="GO" id="GO:0003676">
    <property type="term" value="F:nucleic acid binding"/>
    <property type="evidence" value="ECO:0007669"/>
    <property type="project" value="InterPro"/>
</dbReference>
<evidence type="ECO:0000259" key="1">
    <source>
        <dbReference type="Pfam" id="PF03184"/>
    </source>
</evidence>
<reference evidence="2" key="1">
    <citation type="submission" date="2019-08" db="EMBL/GenBank/DDBJ databases">
        <title>The genome of the North American firefly Photinus pyralis.</title>
        <authorList>
            <consortium name="Photinus pyralis genome working group"/>
            <person name="Fallon T.R."/>
            <person name="Sander Lower S.E."/>
            <person name="Weng J.-K."/>
        </authorList>
    </citation>
    <scope>NUCLEOTIDE SEQUENCE</scope>
    <source>
        <strain evidence="2">TRF0915ILg1</strain>
        <tissue evidence="2">Whole body</tissue>
    </source>
</reference>
<sequence length="218" mass="25253">MARKGFPVHRQNLILSVEKVIEATGRETKYLLNGTPGRSWFQGFLRRHPKIKQKYAESRVPQVGRSDSGWITSAVFYEDICNHFLPYLKSHNIQKPVIAFVDGHRSHLTKEVNQLRDKIGVILISLLPNTTHIRQPADVSMFRPLKAGWVSEVRNWKFENFPKDVTRSTFGTILKFVFDKLTSEKTIRNGFRKIGLYPFNKNNVDYPQGDFCGNYPEK</sequence>
<dbReference type="Pfam" id="PF03184">
    <property type="entry name" value="DDE_1"/>
    <property type="match status" value="1"/>
</dbReference>
<organism evidence="2 3">
    <name type="scientific">Ignelater luminosus</name>
    <name type="common">Cucubano</name>
    <name type="synonym">Pyrophorus luminosus</name>
    <dbReference type="NCBI Taxonomy" id="2038154"/>
    <lineage>
        <taxon>Eukaryota</taxon>
        <taxon>Metazoa</taxon>
        <taxon>Ecdysozoa</taxon>
        <taxon>Arthropoda</taxon>
        <taxon>Hexapoda</taxon>
        <taxon>Insecta</taxon>
        <taxon>Pterygota</taxon>
        <taxon>Neoptera</taxon>
        <taxon>Endopterygota</taxon>
        <taxon>Coleoptera</taxon>
        <taxon>Polyphaga</taxon>
        <taxon>Elateriformia</taxon>
        <taxon>Elateroidea</taxon>
        <taxon>Elateridae</taxon>
        <taxon>Agrypninae</taxon>
        <taxon>Pyrophorini</taxon>
        <taxon>Ignelater</taxon>
    </lineage>
</organism>
<evidence type="ECO:0000313" key="3">
    <source>
        <dbReference type="Proteomes" id="UP000801492"/>
    </source>
</evidence>
<name>A0A8K0DHG6_IGNLU</name>
<dbReference type="OrthoDB" id="10031330at2759"/>
<dbReference type="Proteomes" id="UP000801492">
    <property type="component" value="Unassembled WGS sequence"/>
</dbReference>
<gene>
    <name evidence="2" type="ORF">ILUMI_05553</name>
</gene>
<accession>A0A8K0DHG6</accession>